<dbReference type="Proteomes" id="UP000025227">
    <property type="component" value="Unplaced"/>
</dbReference>
<proteinExistence type="predicted"/>
<evidence type="ECO:0000313" key="1">
    <source>
        <dbReference type="Proteomes" id="UP000025227"/>
    </source>
</evidence>
<dbReference type="OrthoDB" id="5810156at2759"/>
<protein>
    <submittedName>
        <fullName evidence="2">Pentatricopeptide repeat-containing protein</fullName>
    </submittedName>
</protein>
<name>A0A7I4Z0Y1_HAECO</name>
<sequence length="181" mass="20425">MSASPGLNLGVGFGKIGKRQLDIILGLKMTLFALDLEIRLIYCVSGNACIKKERHFSEGISLQISEYNQFDRESSQYGRVGLQLNLSKMMVTRNALVPDAPLTLNGTNISERQVYLGRKDNMMNDLAQELSRRKRAEWGAFRNIGGVMKKKKIMWLSAYVFDCCPYCFDVRLGNLDSTKAE</sequence>
<keyword evidence="1" id="KW-1185">Reference proteome</keyword>
<evidence type="ECO:0000313" key="2">
    <source>
        <dbReference type="WBParaSite" id="HCON_00161860-00001"/>
    </source>
</evidence>
<dbReference type="AlphaFoldDB" id="A0A7I4Z0Y1"/>
<dbReference type="WBParaSite" id="HCON_00161860-00001">
    <property type="protein sequence ID" value="HCON_00161860-00001"/>
    <property type="gene ID" value="HCON_00161860"/>
</dbReference>
<accession>A0A7I4Z0Y1</accession>
<reference evidence="2" key="1">
    <citation type="submission" date="2020-12" db="UniProtKB">
        <authorList>
            <consortium name="WormBaseParasite"/>
        </authorList>
    </citation>
    <scope>IDENTIFICATION</scope>
    <source>
        <strain evidence="2">MHco3</strain>
    </source>
</reference>
<organism evidence="1 2">
    <name type="scientific">Haemonchus contortus</name>
    <name type="common">Barber pole worm</name>
    <dbReference type="NCBI Taxonomy" id="6289"/>
    <lineage>
        <taxon>Eukaryota</taxon>
        <taxon>Metazoa</taxon>
        <taxon>Ecdysozoa</taxon>
        <taxon>Nematoda</taxon>
        <taxon>Chromadorea</taxon>
        <taxon>Rhabditida</taxon>
        <taxon>Rhabditina</taxon>
        <taxon>Rhabditomorpha</taxon>
        <taxon>Strongyloidea</taxon>
        <taxon>Trichostrongylidae</taxon>
        <taxon>Haemonchus</taxon>
    </lineage>
</organism>